<dbReference type="Proteomes" id="UP001152607">
    <property type="component" value="Unassembled WGS sequence"/>
</dbReference>
<name>A0A9W4XRL4_9PLEO</name>
<protein>
    <submittedName>
        <fullName evidence="1">Uncharacterized protein</fullName>
    </submittedName>
</protein>
<organism evidence="1 2">
    <name type="scientific">Periconia digitata</name>
    <dbReference type="NCBI Taxonomy" id="1303443"/>
    <lineage>
        <taxon>Eukaryota</taxon>
        <taxon>Fungi</taxon>
        <taxon>Dikarya</taxon>
        <taxon>Ascomycota</taxon>
        <taxon>Pezizomycotina</taxon>
        <taxon>Dothideomycetes</taxon>
        <taxon>Pleosporomycetidae</taxon>
        <taxon>Pleosporales</taxon>
        <taxon>Massarineae</taxon>
        <taxon>Periconiaceae</taxon>
        <taxon>Periconia</taxon>
    </lineage>
</organism>
<dbReference type="EMBL" id="CAOQHR010000005">
    <property type="protein sequence ID" value="CAI6334971.1"/>
    <property type="molecule type" value="Genomic_DNA"/>
</dbReference>
<sequence>MTSVLSTYICTHLPTPSAFLFTFTSPSHLQPASNCRRSAATVINRTLAKLAKLSTLCIM</sequence>
<evidence type="ECO:0000313" key="1">
    <source>
        <dbReference type="EMBL" id="CAI6334971.1"/>
    </source>
</evidence>
<gene>
    <name evidence="1" type="ORF">PDIGIT_LOCUS8046</name>
</gene>
<proteinExistence type="predicted"/>
<dbReference type="AlphaFoldDB" id="A0A9W4XRL4"/>
<reference evidence="1" key="1">
    <citation type="submission" date="2023-01" db="EMBL/GenBank/DDBJ databases">
        <authorList>
            <person name="Van Ghelder C."/>
            <person name="Rancurel C."/>
        </authorList>
    </citation>
    <scope>NUCLEOTIDE SEQUENCE</scope>
    <source>
        <strain evidence="1">CNCM I-4278</strain>
    </source>
</reference>
<evidence type="ECO:0000313" key="2">
    <source>
        <dbReference type="Proteomes" id="UP001152607"/>
    </source>
</evidence>
<comment type="caution">
    <text evidence="1">The sequence shown here is derived from an EMBL/GenBank/DDBJ whole genome shotgun (WGS) entry which is preliminary data.</text>
</comment>
<accession>A0A9W4XRL4</accession>
<keyword evidence="2" id="KW-1185">Reference proteome</keyword>